<evidence type="ECO:0000256" key="13">
    <source>
        <dbReference type="SAM" id="SignalP"/>
    </source>
</evidence>
<evidence type="ECO:0000256" key="1">
    <source>
        <dbReference type="ARBA" id="ARBA00004571"/>
    </source>
</evidence>
<dbReference type="PROSITE" id="PS52016">
    <property type="entry name" value="TONB_DEPENDENT_REC_3"/>
    <property type="match status" value="1"/>
</dbReference>
<accession>A0A8B6X4R9</accession>
<keyword evidence="16" id="KW-1185">Reference proteome</keyword>
<dbReference type="GO" id="GO:0009279">
    <property type="term" value="C:cell outer membrane"/>
    <property type="evidence" value="ECO:0007669"/>
    <property type="project" value="UniProtKB-SubCell"/>
</dbReference>
<feature type="chain" id="PRO_5034858109" evidence="13">
    <location>
        <begin position="37"/>
        <end position="720"/>
    </location>
</feature>
<proteinExistence type="inferred from homology"/>
<comment type="subcellular location">
    <subcellularLocation>
        <location evidence="1 11">Cell outer membrane</location>
        <topology evidence="1 11">Multi-pass membrane protein</topology>
    </subcellularLocation>
</comment>
<evidence type="ECO:0000259" key="15">
    <source>
        <dbReference type="Pfam" id="PF07715"/>
    </source>
</evidence>
<keyword evidence="9 11" id="KW-0472">Membrane</keyword>
<evidence type="ECO:0000256" key="12">
    <source>
        <dbReference type="RuleBase" id="RU003357"/>
    </source>
</evidence>
<dbReference type="Gene3D" id="2.40.170.20">
    <property type="entry name" value="TonB-dependent receptor, beta-barrel domain"/>
    <property type="match status" value="1"/>
</dbReference>
<dbReference type="CDD" id="cd01347">
    <property type="entry name" value="ligand_gated_channel"/>
    <property type="match status" value="1"/>
</dbReference>
<dbReference type="RefSeq" id="WP_028311458.1">
    <property type="nucleotide sequence ID" value="NZ_AXWS01000013.1"/>
</dbReference>
<keyword evidence="3 11" id="KW-1134">Transmembrane beta strand</keyword>
<feature type="domain" description="TonB-dependent receptor-like beta-barrel" evidence="14">
    <location>
        <begin position="265"/>
        <end position="684"/>
    </location>
</feature>
<dbReference type="InterPro" id="IPR012910">
    <property type="entry name" value="Plug_dom"/>
</dbReference>
<keyword evidence="10 11" id="KW-0998">Cell outer membrane</keyword>
<evidence type="ECO:0000256" key="5">
    <source>
        <dbReference type="ARBA" id="ARBA00022692"/>
    </source>
</evidence>
<keyword evidence="4" id="KW-0410">Iron transport</keyword>
<sequence>MAACAVASPSPTPRNSALAFAIAGACASLGLPQALAAEPARGTVPDVTVSAEHRDTDLQKTPLAISAFGSDALESGQISNVRELAGQVPNLVLPRTSISYSTQTYFIRGIGEADPIQESAVAVYADDVYIPRAISSMLDFNDVERVEVLRGPQGTLYGRNSSAGAIRVITRDPDETTRGYVQLGAGNYGALNVRGLLSGALDAERGVYGSVAYTRVYRGGTTDNPTLGFDVNRVNTSAARGKLRYKPDARLDVQLTLNGLIDFSDTTGYTPVPASGVVTDPWRTYSGLYPKNEFKGGGGALRASYKLDEHLLFKSITVAQGFNQPVDYDNSGQAAEVQRNLIHYKQRYFTQEFQLNGDWGDWNFTSGLFLYDERFTADRNNNTRSLAANRVNRFGEYSTTDTRSYAVYGQAGWRLTPALNLTAGLRYTYEKKDFDYTHYRLDAGQNITGIDFAAQDSRSWTSTTPRLGLDYQWTPDLNQYAYVARGFKAGGYDNRAPTLASATNPFAPETVTTWETGLKSDWLDRRLRVNAAVFLNDYRDLQATAYDPTTGVNQRYNAAKAKTRGVELETSAALGLADAKLNIGYLHATYDSFANAGGAGVSADGKDLTFSPRWNVFASLGSVIPASLPGVLRATADFQFQTRSYATAVNAETSLVPTQRFVNAGLSYVSGDSKWTTSLGVKNLLNDAYAQSAAFSPGSGARYQVVNPPRTVLVTVQYAL</sequence>
<reference evidence="17" key="2">
    <citation type="journal article" date="2023" name="Annu. Rev. Microbiol.">
        <title>TonB-Dependent Transport Across the Bacterial Outer Membrane.</title>
        <authorList>
            <person name="Silale A."/>
            <person name="van den Berg B."/>
        </authorList>
    </citation>
    <scope>NUCLEOTIDE SEQUENCE</scope>
</reference>
<dbReference type="InterPro" id="IPR039426">
    <property type="entry name" value="TonB-dep_rcpt-like"/>
</dbReference>
<evidence type="ECO:0000256" key="4">
    <source>
        <dbReference type="ARBA" id="ARBA00022496"/>
    </source>
</evidence>
<evidence type="ECO:0000256" key="2">
    <source>
        <dbReference type="ARBA" id="ARBA00022448"/>
    </source>
</evidence>
<dbReference type="InterPro" id="IPR000531">
    <property type="entry name" value="Beta-barrel_TonB"/>
</dbReference>
<evidence type="ECO:0000256" key="7">
    <source>
        <dbReference type="ARBA" id="ARBA00023065"/>
    </source>
</evidence>
<protein>
    <submittedName>
        <fullName evidence="17">TonB-dependent receptor</fullName>
    </submittedName>
</protein>
<dbReference type="Proteomes" id="UP000675920">
    <property type="component" value="Unplaced"/>
</dbReference>
<reference evidence="17" key="3">
    <citation type="submission" date="2025-08" db="UniProtKB">
        <authorList>
            <consortium name="RefSeq"/>
        </authorList>
    </citation>
    <scope>IDENTIFICATION</scope>
</reference>
<evidence type="ECO:0000256" key="6">
    <source>
        <dbReference type="ARBA" id="ARBA00023004"/>
    </source>
</evidence>
<keyword evidence="6" id="KW-0408">Iron</keyword>
<evidence type="ECO:0000256" key="9">
    <source>
        <dbReference type="ARBA" id="ARBA00023136"/>
    </source>
</evidence>
<keyword evidence="13" id="KW-0732">Signal</keyword>
<keyword evidence="5 11" id="KW-0812">Transmembrane</keyword>
<evidence type="ECO:0000256" key="8">
    <source>
        <dbReference type="ARBA" id="ARBA00023077"/>
    </source>
</evidence>
<dbReference type="GO" id="GO:0006826">
    <property type="term" value="P:iron ion transport"/>
    <property type="evidence" value="ECO:0007669"/>
    <property type="project" value="UniProtKB-KW"/>
</dbReference>
<keyword evidence="2 11" id="KW-0813">Transport</keyword>
<keyword evidence="8 12" id="KW-0798">TonB box</keyword>
<feature type="signal peptide" evidence="13">
    <location>
        <begin position="1"/>
        <end position="36"/>
    </location>
</feature>
<evidence type="ECO:0000256" key="10">
    <source>
        <dbReference type="ARBA" id="ARBA00023237"/>
    </source>
</evidence>
<reference evidence="17" key="1">
    <citation type="journal article" date="2022" name="Front. Microbiol.">
        <title>The Ton Motor.</title>
        <authorList>
            <person name="Ratliff A.C."/>
            <person name="Buchanan S.K."/>
            <person name="Celia H."/>
        </authorList>
    </citation>
    <scope>NUCLEOTIDE SEQUENCE</scope>
</reference>
<dbReference type="SUPFAM" id="SSF56935">
    <property type="entry name" value="Porins"/>
    <property type="match status" value="1"/>
</dbReference>
<keyword evidence="7" id="KW-0406">Ion transport</keyword>
<feature type="domain" description="TonB-dependent receptor plug" evidence="15">
    <location>
        <begin position="58"/>
        <end position="165"/>
    </location>
</feature>
<evidence type="ECO:0000259" key="14">
    <source>
        <dbReference type="Pfam" id="PF00593"/>
    </source>
</evidence>
<evidence type="ECO:0000313" key="17">
    <source>
        <dbReference type="RefSeq" id="WP_028311458.1"/>
    </source>
</evidence>
<comment type="similarity">
    <text evidence="11 12">Belongs to the TonB-dependent receptor family.</text>
</comment>
<evidence type="ECO:0000256" key="11">
    <source>
        <dbReference type="PROSITE-ProRule" id="PRU01360"/>
    </source>
</evidence>
<dbReference type="Pfam" id="PF07715">
    <property type="entry name" value="Plug"/>
    <property type="match status" value="1"/>
</dbReference>
<dbReference type="AlphaFoldDB" id="A0A8B6X4R9"/>
<evidence type="ECO:0000256" key="3">
    <source>
        <dbReference type="ARBA" id="ARBA00022452"/>
    </source>
</evidence>
<dbReference type="InterPro" id="IPR036942">
    <property type="entry name" value="Beta-barrel_TonB_sf"/>
</dbReference>
<dbReference type="PANTHER" id="PTHR32552">
    <property type="entry name" value="FERRICHROME IRON RECEPTOR-RELATED"/>
    <property type="match status" value="1"/>
</dbReference>
<evidence type="ECO:0000313" key="16">
    <source>
        <dbReference type="Proteomes" id="UP000675920"/>
    </source>
</evidence>
<dbReference type="PANTHER" id="PTHR32552:SF81">
    <property type="entry name" value="TONB-DEPENDENT OUTER MEMBRANE RECEPTOR"/>
    <property type="match status" value="1"/>
</dbReference>
<organism evidence="16 17">
    <name type="scientific">Derxia gummosa DSM 723</name>
    <dbReference type="NCBI Taxonomy" id="1121388"/>
    <lineage>
        <taxon>Bacteria</taxon>
        <taxon>Pseudomonadati</taxon>
        <taxon>Pseudomonadota</taxon>
        <taxon>Betaproteobacteria</taxon>
        <taxon>Burkholderiales</taxon>
        <taxon>Alcaligenaceae</taxon>
        <taxon>Derxia</taxon>
    </lineage>
</organism>
<keyword evidence="17" id="KW-0675">Receptor</keyword>
<dbReference type="Pfam" id="PF00593">
    <property type="entry name" value="TonB_dep_Rec_b-barrel"/>
    <property type="match status" value="1"/>
</dbReference>
<name>A0A8B6X4R9_9BURK</name>